<dbReference type="GO" id="GO:0031526">
    <property type="term" value="C:brush border membrane"/>
    <property type="evidence" value="ECO:0007669"/>
    <property type="project" value="Ensembl"/>
</dbReference>
<evidence type="ECO:0000256" key="9">
    <source>
        <dbReference type="ARBA" id="ARBA00023201"/>
    </source>
</evidence>
<dbReference type="OrthoDB" id="76259at2759"/>
<keyword evidence="12" id="KW-1185">Reference proteome</keyword>
<dbReference type="AlphaFoldDB" id="A0A8C2V0V3"/>
<dbReference type="Pfam" id="PF02690">
    <property type="entry name" value="Na_Pi_cotrans"/>
    <property type="match status" value="2"/>
</dbReference>
<dbReference type="GO" id="GO:0005436">
    <property type="term" value="F:sodium:phosphate symporter activity"/>
    <property type="evidence" value="ECO:0007669"/>
    <property type="project" value="Ensembl"/>
</dbReference>
<dbReference type="RefSeq" id="XP_005408662.1">
    <property type="nucleotide sequence ID" value="XM_005408605.2"/>
</dbReference>
<evidence type="ECO:0000256" key="2">
    <source>
        <dbReference type="ARBA" id="ARBA00005808"/>
    </source>
</evidence>
<dbReference type="Ensembl" id="ENSCLAT00000007232.1">
    <property type="protein sequence ID" value="ENSCLAP00000007120.1"/>
    <property type="gene ID" value="ENSCLAG00000005009.1"/>
</dbReference>
<feature type="transmembrane region" description="Helical" evidence="10">
    <location>
        <begin position="261"/>
        <end position="280"/>
    </location>
</feature>
<dbReference type="NCBIfam" id="NF037997">
    <property type="entry name" value="Na_Pi_symport"/>
    <property type="match status" value="1"/>
</dbReference>
<evidence type="ECO:0000256" key="8">
    <source>
        <dbReference type="ARBA" id="ARBA00023136"/>
    </source>
</evidence>
<evidence type="ECO:0000256" key="6">
    <source>
        <dbReference type="ARBA" id="ARBA00022989"/>
    </source>
</evidence>
<keyword evidence="3" id="KW-1003">Cell membrane</keyword>
<keyword evidence="9" id="KW-0739">Sodium transport</keyword>
<comment type="subcellular location">
    <subcellularLocation>
        <location evidence="1">Apical cell membrane</location>
        <topology evidence="1">Multi-pass membrane protein</topology>
    </subcellularLocation>
</comment>
<dbReference type="PANTHER" id="PTHR10010:SF35">
    <property type="entry name" value="SODIUM-DEPENDENT PHOSPHATE TRANSPORT PROTEIN 2C"/>
    <property type="match status" value="1"/>
</dbReference>
<evidence type="ECO:0000256" key="7">
    <source>
        <dbReference type="ARBA" id="ARBA00023053"/>
    </source>
</evidence>
<feature type="transmembrane region" description="Helical" evidence="10">
    <location>
        <begin position="437"/>
        <end position="467"/>
    </location>
</feature>
<feature type="transmembrane region" description="Helical" evidence="10">
    <location>
        <begin position="577"/>
        <end position="599"/>
    </location>
</feature>
<reference evidence="11" key="1">
    <citation type="submission" date="2025-08" db="UniProtKB">
        <authorList>
            <consortium name="Ensembl"/>
        </authorList>
    </citation>
    <scope>IDENTIFICATION</scope>
</reference>
<sequence length="664" mass="70167">MGLRTQQVMWAPRGSLTCGRSHCLLPTSTLTTHAGLGCVRRPAVSHPAFTSISDLGAWVFPCLKPMPNSIAGGLVPHPSLATIDLVDSSLRNAETSCSIPVPEEGSMNPWALPQLKDTGQLQGLSTAARMRRVIFGFLKACGLLGSLYFFICSLDILSSGFQLLGSRMAGDVFKGSVVLSNPVAGLVIGVLVTVLVQSSSTSSSIVVSMVASKLLTVRASVPIIMGVNVGTSITSTLVSMAQSGDRDEFRRAFSGSAVHGIFNWLTVLVLLPLESAVALLQRLSALLLGVARLQPGARAPDILKALTKPLTHLIVQLDSDLIASSATGNATTSSLIKQWCGCSRETSQGHSNASGAFGPCTGKSGSATEDRLPCRHLFVGSALTDPAVGCILLAGSLLLLSACLVLVVKLLNSVLRGRVARAVRGVINADFPFPFGWLSGCLAILVGAGMTFLLQSSSVFTAAIVPLMGVGVISLDRAYPLLLGSNIGTTTTALLAALASPADMLLFAVQVALIHFFFNLAGILLWYSVPVLRVPIPLAKRFGDLTARYRWVAVVYLLLTFLLLPLAAFGLSLAGGAVLAAVGMPLVGLVLLLILVNVLQRRRPSWLPRRLRSWAWLPLCLRSLEPWDHLVTHCCPGRACSRPQTATKGAPCYEAPEVLASQQF</sequence>
<dbReference type="NCBIfam" id="TIGR01013">
    <property type="entry name" value="2a58"/>
    <property type="match status" value="1"/>
</dbReference>
<feature type="transmembrane region" description="Helical" evidence="10">
    <location>
        <begin position="505"/>
        <end position="529"/>
    </location>
</feature>
<reference evidence="11" key="2">
    <citation type="submission" date="2025-09" db="UniProtKB">
        <authorList>
            <consortium name="Ensembl"/>
        </authorList>
    </citation>
    <scope>IDENTIFICATION</scope>
</reference>
<evidence type="ECO:0000256" key="3">
    <source>
        <dbReference type="ARBA" id="ARBA00022475"/>
    </source>
</evidence>
<keyword evidence="4 10" id="KW-0812">Transmembrane</keyword>
<keyword evidence="6 10" id="KW-1133">Transmembrane helix</keyword>
<dbReference type="GO" id="GO:0030643">
    <property type="term" value="P:intracellular phosphate ion homeostasis"/>
    <property type="evidence" value="ECO:0007669"/>
    <property type="project" value="Ensembl"/>
</dbReference>
<dbReference type="InterPro" id="IPR003841">
    <property type="entry name" value="Na/Pi_transpt"/>
</dbReference>
<proteinExistence type="inferred from homology"/>
<dbReference type="GeneTree" id="ENSGT00950000183177"/>
<dbReference type="GeneID" id="102010720"/>
<dbReference type="GO" id="GO:0031982">
    <property type="term" value="C:vesicle"/>
    <property type="evidence" value="ECO:0007669"/>
    <property type="project" value="TreeGrafter"/>
</dbReference>
<evidence type="ECO:0000256" key="4">
    <source>
        <dbReference type="ARBA" id="ARBA00022692"/>
    </source>
</evidence>
<protein>
    <submittedName>
        <fullName evidence="11">Solute carrier family 34 member 3</fullName>
    </submittedName>
</protein>
<feature type="transmembrane region" description="Helical" evidence="10">
    <location>
        <begin position="479"/>
        <end position="499"/>
    </location>
</feature>
<dbReference type="CTD" id="142680"/>
<feature type="transmembrane region" description="Helical" evidence="10">
    <location>
        <begin position="133"/>
        <end position="157"/>
    </location>
</feature>
<accession>A0A8C2V0V3</accession>
<dbReference type="PANTHER" id="PTHR10010">
    <property type="entry name" value="SOLUTE CARRIER FAMILY 34 SODIUM PHOSPHATE , MEMBER 2-RELATED"/>
    <property type="match status" value="1"/>
</dbReference>
<evidence type="ECO:0000256" key="5">
    <source>
        <dbReference type="ARBA" id="ARBA00022847"/>
    </source>
</evidence>
<feature type="transmembrane region" description="Helical" evidence="10">
    <location>
        <begin position="177"/>
        <end position="196"/>
    </location>
</feature>
<feature type="transmembrane region" description="Helical" evidence="10">
    <location>
        <begin position="549"/>
        <end position="571"/>
    </location>
</feature>
<keyword evidence="5" id="KW-0769">Symport</keyword>
<keyword evidence="9" id="KW-0406">Ion transport</keyword>
<dbReference type="GO" id="GO:0044341">
    <property type="term" value="P:sodium-dependent phosphate transport"/>
    <property type="evidence" value="ECO:0007669"/>
    <property type="project" value="InterPro"/>
</dbReference>
<dbReference type="Proteomes" id="UP000694398">
    <property type="component" value="Unassembled WGS sequence"/>
</dbReference>
<keyword evidence="5" id="KW-0813">Transport</keyword>
<gene>
    <name evidence="11" type="primary">SLC34A3</name>
</gene>
<keyword evidence="8 10" id="KW-0472">Membrane</keyword>
<evidence type="ECO:0000313" key="12">
    <source>
        <dbReference type="Proteomes" id="UP000694398"/>
    </source>
</evidence>
<feature type="transmembrane region" description="Helical" evidence="10">
    <location>
        <begin position="387"/>
        <end position="408"/>
    </location>
</feature>
<evidence type="ECO:0000313" key="11">
    <source>
        <dbReference type="Ensembl" id="ENSCLAP00000007120.1"/>
    </source>
</evidence>
<name>A0A8C2V0V3_CHILA</name>
<organism evidence="11 12">
    <name type="scientific">Chinchilla lanigera</name>
    <name type="common">Long-tailed chinchilla</name>
    <name type="synonym">Chinchilla villidera</name>
    <dbReference type="NCBI Taxonomy" id="34839"/>
    <lineage>
        <taxon>Eukaryota</taxon>
        <taxon>Metazoa</taxon>
        <taxon>Chordata</taxon>
        <taxon>Craniata</taxon>
        <taxon>Vertebrata</taxon>
        <taxon>Euteleostomi</taxon>
        <taxon>Mammalia</taxon>
        <taxon>Eutheria</taxon>
        <taxon>Euarchontoglires</taxon>
        <taxon>Glires</taxon>
        <taxon>Rodentia</taxon>
        <taxon>Hystricomorpha</taxon>
        <taxon>Chinchillidae</taxon>
        <taxon>Chinchilla</taxon>
    </lineage>
</organism>
<evidence type="ECO:0000256" key="10">
    <source>
        <dbReference type="SAM" id="Phobius"/>
    </source>
</evidence>
<comment type="similarity">
    <text evidence="2">Belongs to the SLC34A transporter family.</text>
</comment>
<evidence type="ECO:0000256" key="1">
    <source>
        <dbReference type="ARBA" id="ARBA00004424"/>
    </source>
</evidence>
<keyword evidence="7" id="KW-0915">Sodium</keyword>